<reference evidence="2 3" key="1">
    <citation type="submission" date="2018-11" db="EMBL/GenBank/DDBJ databases">
        <title>Rhodococcus spongicola sp. nov. and Rhodococcus xishaensis sp. nov. from marine sponges.</title>
        <authorList>
            <person name="Li L."/>
            <person name="Lin H.W."/>
        </authorList>
    </citation>
    <scope>NUCLEOTIDE SEQUENCE [LARGE SCALE GENOMIC DNA]</scope>
    <source>
        <strain evidence="2 3">CCTCC AB2014297</strain>
    </source>
</reference>
<dbReference type="SUPFAM" id="SSF50494">
    <property type="entry name" value="Trypsin-like serine proteases"/>
    <property type="match status" value="1"/>
</dbReference>
<comment type="caution">
    <text evidence="2">The sequence shown here is derived from an EMBL/GenBank/DDBJ whole genome shotgun (WGS) entry which is preliminary data.</text>
</comment>
<dbReference type="RefSeq" id="WP_127918645.1">
    <property type="nucleotide sequence ID" value="NZ_RKLP01000015.1"/>
</dbReference>
<gene>
    <name evidence="2" type="ORF">EGT67_24150</name>
</gene>
<dbReference type="CDD" id="cd21112">
    <property type="entry name" value="alphaLP-like"/>
    <property type="match status" value="1"/>
</dbReference>
<proteinExistence type="predicted"/>
<dbReference type="InterPro" id="IPR009003">
    <property type="entry name" value="Peptidase_S1_PA"/>
</dbReference>
<keyword evidence="2" id="KW-0378">Hydrolase</keyword>
<keyword evidence="1" id="KW-0732">Signal</keyword>
<dbReference type="EMBL" id="RKLP01000015">
    <property type="protein sequence ID" value="RVW07067.1"/>
    <property type="molecule type" value="Genomic_DNA"/>
</dbReference>
<evidence type="ECO:0000256" key="1">
    <source>
        <dbReference type="SAM" id="SignalP"/>
    </source>
</evidence>
<accession>A0A438B7V8</accession>
<keyword evidence="2" id="KW-0645">Protease</keyword>
<feature type="chain" id="PRO_5019151993" evidence="1">
    <location>
        <begin position="27"/>
        <end position="218"/>
    </location>
</feature>
<dbReference type="Proteomes" id="UP000286208">
    <property type="component" value="Unassembled WGS sequence"/>
</dbReference>
<dbReference type="Gene3D" id="2.40.10.10">
    <property type="entry name" value="Trypsin-like serine proteases"/>
    <property type="match status" value="2"/>
</dbReference>
<dbReference type="GO" id="GO:0006508">
    <property type="term" value="P:proteolysis"/>
    <property type="evidence" value="ECO:0007669"/>
    <property type="project" value="UniProtKB-KW"/>
</dbReference>
<name>A0A438B7V8_9NOCA</name>
<dbReference type="AlphaFoldDB" id="A0A438B7V8"/>
<sequence>MLKRLSLIFAALAVIAATLGIGTATAAPPKAVLGGGSGIVIDNMYECTLTTIGHDNAGRLVGITAGHCGDAGSTVVPEAAPDAGVVGRFAVSNHDYDYAVIEFDPAKVMPVNTIGEVTITGIGSPAQFPAVACKQGRTTGHTCGIVYGDVLQSQETWTQMCVIEGDSGSPVVVGTTLVAMVNAYLGVACLGPELGTNMVSIINNINATGGVGAGFRPI</sequence>
<organism evidence="2 3">
    <name type="scientific">Prescottella agglutinans</name>
    <dbReference type="NCBI Taxonomy" id="1644129"/>
    <lineage>
        <taxon>Bacteria</taxon>
        <taxon>Bacillati</taxon>
        <taxon>Actinomycetota</taxon>
        <taxon>Actinomycetes</taxon>
        <taxon>Mycobacteriales</taxon>
        <taxon>Nocardiaceae</taxon>
        <taxon>Prescottella</taxon>
    </lineage>
</organism>
<evidence type="ECO:0000313" key="2">
    <source>
        <dbReference type="EMBL" id="RVW07067.1"/>
    </source>
</evidence>
<dbReference type="GO" id="GO:0008233">
    <property type="term" value="F:peptidase activity"/>
    <property type="evidence" value="ECO:0007669"/>
    <property type="project" value="UniProtKB-KW"/>
</dbReference>
<dbReference type="OrthoDB" id="4536940at2"/>
<protein>
    <submittedName>
        <fullName evidence="2">Serine protease</fullName>
    </submittedName>
</protein>
<keyword evidence="3" id="KW-1185">Reference proteome</keyword>
<feature type="signal peptide" evidence="1">
    <location>
        <begin position="1"/>
        <end position="26"/>
    </location>
</feature>
<dbReference type="InterPro" id="IPR043504">
    <property type="entry name" value="Peptidase_S1_PA_chymotrypsin"/>
</dbReference>
<evidence type="ECO:0000313" key="3">
    <source>
        <dbReference type="Proteomes" id="UP000286208"/>
    </source>
</evidence>